<evidence type="ECO:0000313" key="1">
    <source>
        <dbReference type="EMBL" id="AAG55169.1"/>
    </source>
</evidence>
<organism evidence="1 2">
    <name type="scientific">Escherichia coli O157:H7</name>
    <dbReference type="NCBI Taxonomy" id="83334"/>
    <lineage>
        <taxon>Bacteria</taxon>
        <taxon>Pseudomonadati</taxon>
        <taxon>Pseudomonadota</taxon>
        <taxon>Gammaproteobacteria</taxon>
        <taxon>Enterobacterales</taxon>
        <taxon>Enterobacteriaceae</taxon>
        <taxon>Escherichia</taxon>
    </lineage>
</organism>
<dbReference type="Proteomes" id="UP000002519">
    <property type="component" value="Chromosome"/>
</dbReference>
<protein>
    <submittedName>
        <fullName evidence="1">Uncharacterized protein</fullName>
    </submittedName>
</protein>
<proteinExistence type="predicted"/>
<sequence length="32" mass="3674">MHDMSDFIVLINLLYDLSSVSKMAMKLFLLAI</sequence>
<evidence type="ECO:0000313" key="2">
    <source>
        <dbReference type="Proteomes" id="UP000002519"/>
    </source>
</evidence>
<dbReference type="AlphaFoldDB" id="Q8X3V6"/>
<accession>Q8X3V6</accession>
<reference evidence="1 2" key="1">
    <citation type="journal article" date="2001" name="Nature">
        <title>Genome sequence of enterohaemorrhagic Escherichia coli O157:H7.</title>
        <authorList>
            <person name="Perna N.T."/>
            <person name="Plunkett G.III."/>
            <person name="Burland V."/>
            <person name="Mau B."/>
            <person name="Glasner J.D."/>
            <person name="Rose D.J."/>
            <person name="Mayhew G.F."/>
            <person name="Evans P.S."/>
            <person name="Gregor J."/>
            <person name="Kirkpatrick H.A."/>
            <person name="Posfai G."/>
            <person name="Hackett J."/>
            <person name="Klink S."/>
            <person name="Boutin A."/>
            <person name="Shao Y."/>
            <person name="Miller L."/>
            <person name="Grotbeck E.J."/>
            <person name="Davis N.W."/>
            <person name="Lim A."/>
            <person name="Dimalanta E."/>
            <person name="Potamousis K."/>
            <person name="Apodaca J."/>
            <person name="Anantharaman T.S."/>
            <person name="Lin J."/>
            <person name="Yen G."/>
            <person name="Schwartz D.C."/>
            <person name="Welch R.A."/>
            <person name="Blattner F.R."/>
        </authorList>
    </citation>
    <scope>NUCLEOTIDE SEQUENCE [LARGE SCALE GENOMIC DNA]</scope>
    <source>
        <strain evidence="2">O157:H7 / EDL933 / ATCC 700927 / EHEC</strain>
    </source>
</reference>
<gene>
    <name evidence="1" type="ordered locus">Z1018</name>
</gene>
<dbReference type="PIR" id="E85588">
    <property type="entry name" value="E85588"/>
</dbReference>
<name>Q8X3V6_ECO57</name>
<dbReference type="KEGG" id="ece:Z1018"/>
<dbReference type="EMBL" id="AE005174">
    <property type="protein sequence ID" value="AAG55169.1"/>
    <property type="molecule type" value="Genomic_DNA"/>
</dbReference>